<accession>A0ACB8V0F2</accession>
<dbReference type="EMBL" id="JALBCA010000023">
    <property type="protein sequence ID" value="KAI2389613.1"/>
    <property type="molecule type" value="Genomic_DNA"/>
</dbReference>
<organism evidence="1">
    <name type="scientific">Ophidiomyces ophidiicola</name>
    <dbReference type="NCBI Taxonomy" id="1387563"/>
    <lineage>
        <taxon>Eukaryota</taxon>
        <taxon>Fungi</taxon>
        <taxon>Dikarya</taxon>
        <taxon>Ascomycota</taxon>
        <taxon>Pezizomycotina</taxon>
        <taxon>Eurotiomycetes</taxon>
        <taxon>Eurotiomycetidae</taxon>
        <taxon>Onygenales</taxon>
        <taxon>Onygenaceae</taxon>
        <taxon>Ophidiomyces</taxon>
    </lineage>
</organism>
<reference evidence="1" key="1">
    <citation type="journal article" date="2022" name="bioRxiv">
        <title>Population genetic analysis of Ophidiomyces ophidiicola, the causative agent of snake fungal disease, indicates recent introductions to the USA.</title>
        <authorList>
            <person name="Ladner J.T."/>
            <person name="Palmer J.M."/>
            <person name="Ettinger C.L."/>
            <person name="Stajich J.E."/>
            <person name="Farrell T.M."/>
            <person name="Glorioso B.M."/>
            <person name="Lawson B."/>
            <person name="Price S.J."/>
            <person name="Stengle A.G."/>
            <person name="Grear D.A."/>
            <person name="Lorch J.M."/>
        </authorList>
    </citation>
    <scope>NUCLEOTIDE SEQUENCE</scope>
    <source>
        <strain evidence="1">NWHC 24266-5</strain>
    </source>
</reference>
<gene>
    <name evidence="1" type="ORF">LOY88_002077</name>
</gene>
<evidence type="ECO:0000313" key="1">
    <source>
        <dbReference type="EMBL" id="KAI2389613.1"/>
    </source>
</evidence>
<sequence>MGLPDDPAPSYEESVSSPSFTGSTPKHGFDSAPPMPLQSQLADTRCHRINSILSTYVDPLLLSQGLAGLYKTTFVLVPSTVSTLQDAVSNAYTESLEPQVVGFPMNEVVKLIQLRGEEYAMEFLRQPAVVAELESSMKARLVTSGHRIYEPSDQQSETTVQSAKVQAPKKVGFWKRVRALDTHDDEIQDRKLGWRAEEPQAQGSPGKVPTGLVKVSIQWKDVALRIANEMGLYESRRGPALCISVEVGT</sequence>
<proteinExistence type="predicted"/>
<name>A0ACB8V0F2_9EURO</name>
<comment type="caution">
    <text evidence="1">The sequence shown here is derived from an EMBL/GenBank/DDBJ whole genome shotgun (WGS) entry which is preliminary data.</text>
</comment>
<protein>
    <submittedName>
        <fullName evidence="1">Uncharacterized protein</fullName>
    </submittedName>
</protein>